<accession>A0A2M9R5A2</accession>
<evidence type="ECO:0008006" key="4">
    <source>
        <dbReference type="Google" id="ProtNLM"/>
    </source>
</evidence>
<dbReference type="RefSeq" id="WP_100677509.1">
    <property type="nucleotide sequence ID" value="NZ_NIPO01000001.1"/>
</dbReference>
<evidence type="ECO:0000256" key="1">
    <source>
        <dbReference type="SAM" id="SignalP"/>
    </source>
</evidence>
<feature type="signal peptide" evidence="1">
    <location>
        <begin position="1"/>
        <end position="19"/>
    </location>
</feature>
<evidence type="ECO:0000313" key="3">
    <source>
        <dbReference type="Proteomes" id="UP000231960"/>
    </source>
</evidence>
<proteinExistence type="predicted"/>
<dbReference type="OrthoDB" id="1122951at2"/>
<sequence>MKNRFFRLLTIGSLLTAFAFVGCNNDDNATDKEEGRQDGERWITIAGAKHGDNPGDGNGGTVIYSVSEADAKDPNKEIRVFEDGFNVRSQRTARLQISEDGNTLFNIAYAGDNGGEFSTYRVEGGNNFVEYGAKVSIAEYAGTSPRWAKLFDGDQTGVAVNVSAPTPNEGDYEYTRGLATVLALDLKNAAIANYEQYEIPLTAEEENQGYHIFRLDAPVLNKAKNKLIIGTWMRKTDPQTGENDTNAYERLGAKSVVVDYPSLTNPTVITSTNANGDTSGYRSFNSFVADDGNIYQATQRDVNGSKILRINQSNKYDNSYVFSLDDALGVTGSYVESWRYASNGIAYVMYTHNGSEESALTGNSQSFLARVDLFNRTAERVDLPYDADLYSFQYQGFAVVGDEVYVAIAPVGKNGNIYILNSKTGEVKKGAKLINESGNHFIGAF</sequence>
<dbReference type="AlphaFoldDB" id="A0A2M9R5A2"/>
<reference evidence="2 3" key="1">
    <citation type="submission" date="2017-06" db="EMBL/GenBank/DDBJ databases">
        <title>Description of Avrilella dinanensis gen. nov. sp. nov.</title>
        <authorList>
            <person name="Leyer C."/>
            <person name="Sassi M."/>
            <person name="Minet J."/>
            <person name="Kayal S."/>
            <person name="Cattoir V."/>
        </authorList>
    </citation>
    <scope>NUCLEOTIDE SEQUENCE [LARGE SCALE GENOMIC DNA]</scope>
    <source>
        <strain evidence="2 3">UR159</strain>
    </source>
</reference>
<dbReference type="Proteomes" id="UP000231960">
    <property type="component" value="Unassembled WGS sequence"/>
</dbReference>
<gene>
    <name evidence="2" type="ORF">CDL10_04940</name>
</gene>
<feature type="chain" id="PRO_5014844990" description="DUF4374 domain-containing protein" evidence="1">
    <location>
        <begin position="20"/>
        <end position="445"/>
    </location>
</feature>
<dbReference type="PROSITE" id="PS51257">
    <property type="entry name" value="PROKAR_LIPOPROTEIN"/>
    <property type="match status" value="1"/>
</dbReference>
<comment type="caution">
    <text evidence="2">The sequence shown here is derived from an EMBL/GenBank/DDBJ whole genome shotgun (WGS) entry which is preliminary data.</text>
</comment>
<keyword evidence="3" id="KW-1185">Reference proteome</keyword>
<protein>
    <recommendedName>
        <fullName evidence="4">DUF4374 domain-containing protein</fullName>
    </recommendedName>
</protein>
<dbReference type="EMBL" id="NIPO01000001">
    <property type="protein sequence ID" value="PJR03943.1"/>
    <property type="molecule type" value="Genomic_DNA"/>
</dbReference>
<organism evidence="2 3">
    <name type="scientific">Avrilella dinanensis</name>
    <dbReference type="NCBI Taxonomy" id="2008672"/>
    <lineage>
        <taxon>Bacteria</taxon>
        <taxon>Pseudomonadati</taxon>
        <taxon>Bacteroidota</taxon>
        <taxon>Flavobacteriia</taxon>
        <taxon>Flavobacteriales</taxon>
        <taxon>Flavobacteriaceae</taxon>
        <taxon>Avrilella</taxon>
    </lineage>
</organism>
<keyword evidence="1" id="KW-0732">Signal</keyword>
<name>A0A2M9R5A2_9FLAO</name>
<evidence type="ECO:0000313" key="2">
    <source>
        <dbReference type="EMBL" id="PJR03943.1"/>
    </source>
</evidence>